<gene>
    <name evidence="1" type="ORF">Taro_031094</name>
</gene>
<name>A0A843VHZ9_COLES</name>
<evidence type="ECO:0000313" key="2">
    <source>
        <dbReference type="Proteomes" id="UP000652761"/>
    </source>
</evidence>
<dbReference type="AlphaFoldDB" id="A0A843VHZ9"/>
<dbReference type="EMBL" id="NMUH01002180">
    <property type="protein sequence ID" value="MQL98382.1"/>
    <property type="molecule type" value="Genomic_DNA"/>
</dbReference>
<proteinExistence type="predicted"/>
<evidence type="ECO:0000313" key="1">
    <source>
        <dbReference type="EMBL" id="MQL98382.1"/>
    </source>
</evidence>
<accession>A0A843VHZ9</accession>
<sequence>MRLLPLGWLRSRKNRTHSLHLLKQKATHTWSRCPKSNGQRVTFREPKGNNFIVDFYLSDQIVV</sequence>
<reference evidence="1" key="1">
    <citation type="submission" date="2017-07" db="EMBL/GenBank/DDBJ databases">
        <title>Taro Niue Genome Assembly and Annotation.</title>
        <authorList>
            <person name="Atibalentja N."/>
            <person name="Keating K."/>
            <person name="Fields C.J."/>
        </authorList>
    </citation>
    <scope>NUCLEOTIDE SEQUENCE</scope>
    <source>
        <strain evidence="1">Niue_2</strain>
        <tissue evidence="1">Leaf</tissue>
    </source>
</reference>
<comment type="caution">
    <text evidence="1">The sequence shown here is derived from an EMBL/GenBank/DDBJ whole genome shotgun (WGS) entry which is preliminary data.</text>
</comment>
<dbReference type="Proteomes" id="UP000652761">
    <property type="component" value="Unassembled WGS sequence"/>
</dbReference>
<keyword evidence="2" id="KW-1185">Reference proteome</keyword>
<organism evidence="1 2">
    <name type="scientific">Colocasia esculenta</name>
    <name type="common">Wild taro</name>
    <name type="synonym">Arum esculentum</name>
    <dbReference type="NCBI Taxonomy" id="4460"/>
    <lineage>
        <taxon>Eukaryota</taxon>
        <taxon>Viridiplantae</taxon>
        <taxon>Streptophyta</taxon>
        <taxon>Embryophyta</taxon>
        <taxon>Tracheophyta</taxon>
        <taxon>Spermatophyta</taxon>
        <taxon>Magnoliopsida</taxon>
        <taxon>Liliopsida</taxon>
        <taxon>Araceae</taxon>
        <taxon>Aroideae</taxon>
        <taxon>Colocasieae</taxon>
        <taxon>Colocasia</taxon>
    </lineage>
</organism>
<protein>
    <submittedName>
        <fullName evidence="1">Uncharacterized protein</fullName>
    </submittedName>
</protein>